<dbReference type="EMBL" id="JASCZI010000151">
    <property type="protein sequence ID" value="MED6109421.1"/>
    <property type="molecule type" value="Genomic_DNA"/>
</dbReference>
<reference evidence="2 3" key="1">
    <citation type="journal article" date="2023" name="Plants (Basel)">
        <title>Bridging the Gap: Combining Genomics and Transcriptomics Approaches to Understand Stylosanthes scabra, an Orphan Legume from the Brazilian Caatinga.</title>
        <authorList>
            <person name="Ferreira-Neto J.R.C."/>
            <person name="da Silva M.D."/>
            <person name="Binneck E."/>
            <person name="de Melo N.F."/>
            <person name="da Silva R.H."/>
            <person name="de Melo A.L.T.M."/>
            <person name="Pandolfi V."/>
            <person name="Bustamante F.O."/>
            <person name="Brasileiro-Vidal A.C."/>
            <person name="Benko-Iseppon A.M."/>
        </authorList>
    </citation>
    <scope>NUCLEOTIDE SEQUENCE [LARGE SCALE GENOMIC DNA]</scope>
    <source>
        <tissue evidence="2">Leaves</tissue>
    </source>
</reference>
<evidence type="ECO:0000313" key="3">
    <source>
        <dbReference type="Proteomes" id="UP001341840"/>
    </source>
</evidence>
<gene>
    <name evidence="2" type="ORF">PIB30_033397</name>
</gene>
<proteinExistence type="predicted"/>
<organism evidence="2 3">
    <name type="scientific">Stylosanthes scabra</name>
    <dbReference type="NCBI Taxonomy" id="79078"/>
    <lineage>
        <taxon>Eukaryota</taxon>
        <taxon>Viridiplantae</taxon>
        <taxon>Streptophyta</taxon>
        <taxon>Embryophyta</taxon>
        <taxon>Tracheophyta</taxon>
        <taxon>Spermatophyta</taxon>
        <taxon>Magnoliopsida</taxon>
        <taxon>eudicotyledons</taxon>
        <taxon>Gunneridae</taxon>
        <taxon>Pentapetalae</taxon>
        <taxon>rosids</taxon>
        <taxon>fabids</taxon>
        <taxon>Fabales</taxon>
        <taxon>Fabaceae</taxon>
        <taxon>Papilionoideae</taxon>
        <taxon>50 kb inversion clade</taxon>
        <taxon>dalbergioids sensu lato</taxon>
        <taxon>Dalbergieae</taxon>
        <taxon>Pterocarpus clade</taxon>
        <taxon>Stylosanthes</taxon>
    </lineage>
</organism>
<name>A0ABU6QD74_9FABA</name>
<evidence type="ECO:0000313" key="2">
    <source>
        <dbReference type="EMBL" id="MED6109421.1"/>
    </source>
</evidence>
<evidence type="ECO:0000256" key="1">
    <source>
        <dbReference type="SAM" id="MobiDB-lite"/>
    </source>
</evidence>
<dbReference type="Proteomes" id="UP001341840">
    <property type="component" value="Unassembled WGS sequence"/>
</dbReference>
<protein>
    <submittedName>
        <fullName evidence="2">Uncharacterized protein</fullName>
    </submittedName>
</protein>
<sequence>MNQEKINNNTTIFITTILRRTSSPNLHSPSNHSHHRHIHLRSTTTELHPQPPSQPNRASFFGGLQRHLPRVLPPLQLVPLLGTLANRCSAHVFGRYPRRTPA</sequence>
<comment type="caution">
    <text evidence="2">The sequence shown here is derived from an EMBL/GenBank/DDBJ whole genome shotgun (WGS) entry which is preliminary data.</text>
</comment>
<accession>A0ABU6QD74</accession>
<feature type="region of interest" description="Disordered" evidence="1">
    <location>
        <begin position="23"/>
        <end position="61"/>
    </location>
</feature>
<keyword evidence="3" id="KW-1185">Reference proteome</keyword>